<evidence type="ECO:0000313" key="7">
    <source>
        <dbReference type="Proteomes" id="UP000242146"/>
    </source>
</evidence>
<feature type="compositionally biased region" description="Basic residues" evidence="5">
    <location>
        <begin position="160"/>
        <end position="169"/>
    </location>
</feature>
<dbReference type="PROSITE" id="PS00678">
    <property type="entry name" value="WD_REPEATS_1"/>
    <property type="match status" value="4"/>
</dbReference>
<dbReference type="InterPro" id="IPR015943">
    <property type="entry name" value="WD40/YVTN_repeat-like_dom_sf"/>
</dbReference>
<dbReference type="PROSITE" id="PS50082">
    <property type="entry name" value="WD_REPEATS_2"/>
    <property type="match status" value="6"/>
</dbReference>
<feature type="coiled-coil region" evidence="4">
    <location>
        <begin position="209"/>
        <end position="236"/>
    </location>
</feature>
<feature type="repeat" description="WD" evidence="3">
    <location>
        <begin position="486"/>
        <end position="508"/>
    </location>
</feature>
<feature type="repeat" description="WD" evidence="3">
    <location>
        <begin position="587"/>
        <end position="618"/>
    </location>
</feature>
<name>A0A1X2GQS5_9FUNG</name>
<comment type="caution">
    <text evidence="6">The sequence shown here is derived from an EMBL/GenBank/DDBJ whole genome shotgun (WGS) entry which is preliminary data.</text>
</comment>
<dbReference type="OrthoDB" id="496at2759"/>
<keyword evidence="1 3" id="KW-0853">WD repeat</keyword>
<dbReference type="Gene3D" id="2.130.10.10">
    <property type="entry name" value="YVTN repeat-like/Quinoprotein amine dehydrogenase"/>
    <property type="match status" value="2"/>
</dbReference>
<dbReference type="STRING" id="101127.A0A1X2GQS5"/>
<proteinExistence type="predicted"/>
<protein>
    <submittedName>
        <fullName evidence="6">WD40 repeat-like protein</fullName>
    </submittedName>
</protein>
<feature type="repeat" description="WD" evidence="3">
    <location>
        <begin position="327"/>
        <end position="366"/>
    </location>
</feature>
<dbReference type="PANTHER" id="PTHR22847:SF637">
    <property type="entry name" value="WD REPEAT DOMAIN 5B"/>
    <property type="match status" value="1"/>
</dbReference>
<dbReference type="InterPro" id="IPR019775">
    <property type="entry name" value="WD40_repeat_CS"/>
</dbReference>
<dbReference type="PRINTS" id="PR00320">
    <property type="entry name" value="GPROTEINBRPT"/>
</dbReference>
<dbReference type="PROSITE" id="PS50294">
    <property type="entry name" value="WD_REPEATS_REGION"/>
    <property type="match status" value="5"/>
</dbReference>
<evidence type="ECO:0000256" key="4">
    <source>
        <dbReference type="SAM" id="Coils"/>
    </source>
</evidence>
<feature type="compositionally biased region" description="Low complexity" evidence="5">
    <location>
        <begin position="13"/>
        <end position="24"/>
    </location>
</feature>
<dbReference type="PANTHER" id="PTHR22847">
    <property type="entry name" value="WD40 REPEAT PROTEIN"/>
    <property type="match status" value="1"/>
</dbReference>
<evidence type="ECO:0000256" key="3">
    <source>
        <dbReference type="PROSITE-ProRule" id="PRU00221"/>
    </source>
</evidence>
<keyword evidence="4" id="KW-0175">Coiled coil</keyword>
<feature type="region of interest" description="Disordered" evidence="5">
    <location>
        <begin position="149"/>
        <end position="171"/>
    </location>
</feature>
<dbReference type="InterPro" id="IPR036322">
    <property type="entry name" value="WD40_repeat_dom_sf"/>
</dbReference>
<sequence length="618" mass="68014">MPKDDNKSGNKRSSTAAAPFPSSSEVMSSARDTAIGLASTAREWLQPNWSAPAVHLESLATVMFSPLAAHPVYRSESMVKAIQLAQQQRQRSPSTGGQSSPKSPSCATDLVLHWDSQPWPSSATLLSADIPEPAPGLSLFQSFATTYPSLTDPSTNASPKRSRNRRKKNAVPLGKAADGALKGIIEEREKKIRESDKINMHMTSISNEIRQIDMQIDDLINKRKSLEERWAKLETKGQQTQLSIEELTEKIMADQDDASSSSKPAESIQEESDDEYGFGETFKTLSGHEASILCVDFSHKKGTLVSSSLDHTVRVWDLRRGICSGQLDGHTNVVRCLQLDDMRLLTGSDDGLIKQWDISALSQAPTPISMESFSNFSSAQASPSSSPVVRAQDAPPPNYCISTLDGHQAEVTAMHADATHLVSGSNDKTMRLWDLETQTCVLTMDVMWASQHSSPTNHFSLESLKINLFEHASNYIGDLQFWNFALASGTVDGKIRMWDLRTGQVHRTLPGHKGAVTCLQFDEIHLVTGSVDKTIRVWDLRTGSVFDTLNFNHPINSLGFDTGKIICSDNSNNIDLYNRTSFHHSKLEGHTAPVQTLQYKNNVLASGGHDNVVKLWSL</sequence>
<dbReference type="Gene3D" id="6.10.280.220">
    <property type="match status" value="1"/>
</dbReference>
<dbReference type="SMART" id="SM00320">
    <property type="entry name" value="WD40"/>
    <property type="match status" value="7"/>
</dbReference>
<feature type="repeat" description="WD" evidence="3">
    <location>
        <begin position="509"/>
        <end position="548"/>
    </location>
</feature>
<feature type="repeat" description="WD" evidence="3">
    <location>
        <begin position="404"/>
        <end position="443"/>
    </location>
</feature>
<feature type="compositionally biased region" description="Polar residues" evidence="5">
    <location>
        <begin position="84"/>
        <end position="106"/>
    </location>
</feature>
<dbReference type="InterPro" id="IPR020472">
    <property type="entry name" value="WD40_PAC1"/>
</dbReference>
<dbReference type="EMBL" id="MCGT01000005">
    <property type="protein sequence ID" value="ORX59430.1"/>
    <property type="molecule type" value="Genomic_DNA"/>
</dbReference>
<dbReference type="Pfam" id="PF00400">
    <property type="entry name" value="WD40"/>
    <property type="match status" value="5"/>
</dbReference>
<evidence type="ECO:0000256" key="2">
    <source>
        <dbReference type="ARBA" id="ARBA00022737"/>
    </source>
</evidence>
<evidence type="ECO:0000256" key="1">
    <source>
        <dbReference type="ARBA" id="ARBA00022574"/>
    </source>
</evidence>
<keyword evidence="7" id="KW-1185">Reference proteome</keyword>
<evidence type="ECO:0000256" key="5">
    <source>
        <dbReference type="SAM" id="MobiDB-lite"/>
    </source>
</evidence>
<dbReference type="AlphaFoldDB" id="A0A1X2GQS5"/>
<reference evidence="6 7" key="1">
    <citation type="submission" date="2016-07" db="EMBL/GenBank/DDBJ databases">
        <title>Pervasive Adenine N6-methylation of Active Genes in Fungi.</title>
        <authorList>
            <consortium name="DOE Joint Genome Institute"/>
            <person name="Mondo S.J."/>
            <person name="Dannebaum R.O."/>
            <person name="Kuo R.C."/>
            <person name="Labutti K."/>
            <person name="Haridas S."/>
            <person name="Kuo A."/>
            <person name="Salamov A."/>
            <person name="Ahrendt S.R."/>
            <person name="Lipzen A."/>
            <person name="Sullivan W."/>
            <person name="Andreopoulos W.B."/>
            <person name="Clum A."/>
            <person name="Lindquist E."/>
            <person name="Daum C."/>
            <person name="Ramamoorthy G.K."/>
            <person name="Gryganskyi A."/>
            <person name="Culley D."/>
            <person name="Magnuson J.K."/>
            <person name="James T.Y."/>
            <person name="O'Malley M.A."/>
            <person name="Stajich J.E."/>
            <person name="Spatafora J.W."/>
            <person name="Visel A."/>
            <person name="Grigoriev I.V."/>
        </authorList>
    </citation>
    <scope>NUCLEOTIDE SEQUENCE [LARGE SCALE GENOMIC DNA]</scope>
    <source>
        <strain evidence="6 7">NRRL 3301</strain>
    </source>
</reference>
<organism evidence="6 7">
    <name type="scientific">Hesseltinella vesiculosa</name>
    <dbReference type="NCBI Taxonomy" id="101127"/>
    <lineage>
        <taxon>Eukaryota</taxon>
        <taxon>Fungi</taxon>
        <taxon>Fungi incertae sedis</taxon>
        <taxon>Mucoromycota</taxon>
        <taxon>Mucoromycotina</taxon>
        <taxon>Mucoromycetes</taxon>
        <taxon>Mucorales</taxon>
        <taxon>Cunninghamellaceae</taxon>
        <taxon>Hesseltinella</taxon>
    </lineage>
</organism>
<feature type="repeat" description="WD" evidence="3">
    <location>
        <begin position="285"/>
        <end position="321"/>
    </location>
</feature>
<dbReference type="CDD" id="cd00200">
    <property type="entry name" value="WD40"/>
    <property type="match status" value="1"/>
</dbReference>
<evidence type="ECO:0000313" key="6">
    <source>
        <dbReference type="EMBL" id="ORX59430.1"/>
    </source>
</evidence>
<accession>A0A1X2GQS5</accession>
<gene>
    <name evidence="6" type="ORF">DM01DRAFT_1332903</name>
</gene>
<dbReference type="InterPro" id="IPR001680">
    <property type="entry name" value="WD40_rpt"/>
</dbReference>
<keyword evidence="2" id="KW-0677">Repeat</keyword>
<dbReference type="Proteomes" id="UP000242146">
    <property type="component" value="Unassembled WGS sequence"/>
</dbReference>
<dbReference type="GO" id="GO:1990234">
    <property type="term" value="C:transferase complex"/>
    <property type="evidence" value="ECO:0007669"/>
    <property type="project" value="UniProtKB-ARBA"/>
</dbReference>
<feature type="region of interest" description="Disordered" evidence="5">
    <location>
        <begin position="83"/>
        <end position="108"/>
    </location>
</feature>
<feature type="region of interest" description="Disordered" evidence="5">
    <location>
        <begin position="1"/>
        <end position="31"/>
    </location>
</feature>
<feature type="region of interest" description="Disordered" evidence="5">
    <location>
        <begin position="253"/>
        <end position="275"/>
    </location>
</feature>
<dbReference type="SUPFAM" id="SSF50978">
    <property type="entry name" value="WD40 repeat-like"/>
    <property type="match status" value="1"/>
</dbReference>